<evidence type="ECO:0000256" key="5">
    <source>
        <dbReference type="SAM" id="Coils"/>
    </source>
</evidence>
<dbReference type="InterPro" id="IPR004358">
    <property type="entry name" value="Sig_transdc_His_kin-like_C"/>
</dbReference>
<dbReference type="PANTHER" id="PTHR43065:SF42">
    <property type="entry name" value="TWO-COMPONENT SENSOR PPRA"/>
    <property type="match status" value="1"/>
</dbReference>
<dbReference type="SMART" id="SM00448">
    <property type="entry name" value="REC"/>
    <property type="match status" value="1"/>
</dbReference>
<feature type="coiled-coil region" evidence="5">
    <location>
        <begin position="159"/>
        <end position="186"/>
    </location>
</feature>
<feature type="domain" description="Response regulatory" evidence="7">
    <location>
        <begin position="558"/>
        <end position="670"/>
    </location>
</feature>
<dbReference type="Gene3D" id="3.30.565.10">
    <property type="entry name" value="Histidine kinase-like ATPase, C-terminal domain"/>
    <property type="match status" value="1"/>
</dbReference>
<sequence>MPQLTNELLPDVSQVDDHALVTAGLELIQQGLSIFNADMQLISWNRRFLEMFELPGDFIRHGISFHDINYYLARRGEFGPGDPRALTEERVERARRFEPHYFERTRPNGRRISVEGNPLKQGGWIAIYSDITESHRQEQLLRARSDLLSDRLLHHSGKLAESNRELAAANRALTDTKAALQASEERMRVITQAMPAHIAYLDRNYVYRFTNNRFGDVMGLDREVLTGKNLTDVFPPNVFETVKPQLERAFSGQTVTTEYEIIGQNGTLHSIRTIFTPEISDDGTVEGVFVLSLNVSDEKAATELLVRSKRLETTAQLTSGLAHDFSNILTVILGNLSRLSKVDLGEGQRSDLVTAAERAARRGTRIIDNLMNFLFRQRLHAKETNVSRLLRELARLFAASIDERLTLDLQLPATDLDAYIDESAFQDAVLNILFNARDALESGTGTGTITLTLQPAGGSFEVSVADEGPGFSEEALKQAQEPFFTTKPQGKGSGLGLAMVQNFAEQSAGAVRIENRADGGAIVTLSIPVRTRRDEGAAVPAGAYTEAGEPLSFGRGRLVLIADDDPEMRVLMRDFAAEAGFSVIEAECAGEALQLLEKIPEIKAVVSDITMPGEILAADLDERLRGAVPLAFVTGLPAADPTVKALGGHHRILRKPFTRITFTRLLAQLVEDEKEPA</sequence>
<dbReference type="InterPro" id="IPR035965">
    <property type="entry name" value="PAS-like_dom_sf"/>
</dbReference>
<dbReference type="Gene3D" id="1.10.287.130">
    <property type="match status" value="1"/>
</dbReference>
<dbReference type="SMART" id="SM00091">
    <property type="entry name" value="PAS"/>
    <property type="match status" value="2"/>
</dbReference>
<dbReference type="Proteomes" id="UP000291301">
    <property type="component" value="Unassembled WGS sequence"/>
</dbReference>
<dbReference type="Pfam" id="PF12860">
    <property type="entry name" value="PAS_7"/>
    <property type="match status" value="1"/>
</dbReference>
<feature type="domain" description="Histidine kinase" evidence="6">
    <location>
        <begin position="320"/>
        <end position="531"/>
    </location>
</feature>
<dbReference type="NCBIfam" id="TIGR00229">
    <property type="entry name" value="sensory_box"/>
    <property type="match status" value="1"/>
</dbReference>
<evidence type="ECO:0000313" key="11">
    <source>
        <dbReference type="Proteomes" id="UP000291301"/>
    </source>
</evidence>
<dbReference type="PROSITE" id="PS50112">
    <property type="entry name" value="PAS"/>
    <property type="match status" value="1"/>
</dbReference>
<feature type="modified residue" description="4-aspartylphosphate" evidence="4">
    <location>
        <position position="608"/>
    </location>
</feature>
<evidence type="ECO:0000256" key="3">
    <source>
        <dbReference type="ARBA" id="ARBA00022553"/>
    </source>
</evidence>
<evidence type="ECO:0000256" key="4">
    <source>
        <dbReference type="PROSITE-ProRule" id="PRU00169"/>
    </source>
</evidence>
<dbReference type="OrthoDB" id="9796100at2"/>
<comment type="catalytic activity">
    <reaction evidence="1">
        <text>ATP + protein L-histidine = ADP + protein N-phospho-L-histidine.</text>
        <dbReference type="EC" id="2.7.13.3"/>
    </reaction>
</comment>
<feature type="domain" description="PAS" evidence="8">
    <location>
        <begin position="183"/>
        <end position="253"/>
    </location>
</feature>
<dbReference type="SMART" id="SM00388">
    <property type="entry name" value="HisKA"/>
    <property type="match status" value="1"/>
</dbReference>
<protein>
    <recommendedName>
        <fullName evidence="2">histidine kinase</fullName>
        <ecNumber evidence="2">2.7.13.3</ecNumber>
    </recommendedName>
</protein>
<dbReference type="Pfam" id="PF00512">
    <property type="entry name" value="HisKA"/>
    <property type="match status" value="1"/>
</dbReference>
<evidence type="ECO:0000256" key="2">
    <source>
        <dbReference type="ARBA" id="ARBA00012438"/>
    </source>
</evidence>
<dbReference type="InterPro" id="IPR000700">
    <property type="entry name" value="PAS-assoc_C"/>
</dbReference>
<dbReference type="InterPro" id="IPR013656">
    <property type="entry name" value="PAS_4"/>
</dbReference>
<evidence type="ECO:0000259" key="8">
    <source>
        <dbReference type="PROSITE" id="PS50112"/>
    </source>
</evidence>
<dbReference type="PANTHER" id="PTHR43065">
    <property type="entry name" value="SENSOR HISTIDINE KINASE"/>
    <property type="match status" value="1"/>
</dbReference>
<organism evidence="10 11">
    <name type="scientific">Oricola cellulosilytica</name>
    <dbReference type="NCBI Taxonomy" id="1429082"/>
    <lineage>
        <taxon>Bacteria</taxon>
        <taxon>Pseudomonadati</taxon>
        <taxon>Pseudomonadota</taxon>
        <taxon>Alphaproteobacteria</taxon>
        <taxon>Hyphomicrobiales</taxon>
        <taxon>Ahrensiaceae</taxon>
        <taxon>Oricola</taxon>
    </lineage>
</organism>
<keyword evidence="5" id="KW-0175">Coiled coil</keyword>
<dbReference type="RefSeq" id="WP_131566115.1">
    <property type="nucleotide sequence ID" value="NZ_JAINFK010000003.1"/>
</dbReference>
<dbReference type="Gene3D" id="3.40.50.2300">
    <property type="match status" value="1"/>
</dbReference>
<dbReference type="GO" id="GO:0000155">
    <property type="term" value="F:phosphorelay sensor kinase activity"/>
    <property type="evidence" value="ECO:0007669"/>
    <property type="project" value="InterPro"/>
</dbReference>
<dbReference type="PROSITE" id="PS50110">
    <property type="entry name" value="RESPONSE_REGULATORY"/>
    <property type="match status" value="1"/>
</dbReference>
<dbReference type="PROSITE" id="PS50113">
    <property type="entry name" value="PAC"/>
    <property type="match status" value="1"/>
</dbReference>
<dbReference type="CDD" id="cd00130">
    <property type="entry name" value="PAS"/>
    <property type="match status" value="1"/>
</dbReference>
<dbReference type="CDD" id="cd00082">
    <property type="entry name" value="HisKA"/>
    <property type="match status" value="1"/>
</dbReference>
<keyword evidence="3 4" id="KW-0597">Phosphoprotein</keyword>
<dbReference type="InterPro" id="IPR000014">
    <property type="entry name" value="PAS"/>
</dbReference>
<feature type="domain" description="PAC" evidence="9">
    <location>
        <begin position="255"/>
        <end position="307"/>
    </location>
</feature>
<evidence type="ECO:0000259" key="6">
    <source>
        <dbReference type="PROSITE" id="PS50109"/>
    </source>
</evidence>
<dbReference type="PRINTS" id="PR00344">
    <property type="entry name" value="BCTRLSENSOR"/>
</dbReference>
<dbReference type="SUPFAM" id="SSF52172">
    <property type="entry name" value="CheY-like"/>
    <property type="match status" value="1"/>
</dbReference>
<dbReference type="Gene3D" id="3.30.450.20">
    <property type="entry name" value="PAS domain"/>
    <property type="match status" value="2"/>
</dbReference>
<dbReference type="SUPFAM" id="SSF55785">
    <property type="entry name" value="PYP-like sensor domain (PAS domain)"/>
    <property type="match status" value="2"/>
</dbReference>
<accession>A0A4V2MNW4</accession>
<name>A0A4V2MNW4_9HYPH</name>
<dbReference type="EMBL" id="SJST01000002">
    <property type="protein sequence ID" value="TCD14907.1"/>
    <property type="molecule type" value="Genomic_DNA"/>
</dbReference>
<evidence type="ECO:0000259" key="9">
    <source>
        <dbReference type="PROSITE" id="PS50113"/>
    </source>
</evidence>
<evidence type="ECO:0000313" key="10">
    <source>
        <dbReference type="EMBL" id="TCD14907.1"/>
    </source>
</evidence>
<dbReference type="AlphaFoldDB" id="A0A4V2MNW4"/>
<keyword evidence="11" id="KW-1185">Reference proteome</keyword>
<proteinExistence type="predicted"/>
<dbReference type="InterPro" id="IPR003594">
    <property type="entry name" value="HATPase_dom"/>
</dbReference>
<dbReference type="InterPro" id="IPR001789">
    <property type="entry name" value="Sig_transdc_resp-reg_receiver"/>
</dbReference>
<gene>
    <name evidence="10" type="ORF">E0D97_04950</name>
</gene>
<dbReference type="SUPFAM" id="SSF47384">
    <property type="entry name" value="Homodimeric domain of signal transducing histidine kinase"/>
    <property type="match status" value="1"/>
</dbReference>
<reference evidence="10 11" key="1">
    <citation type="journal article" date="2015" name="Antonie Van Leeuwenhoek">
        <title>Oricola cellulosilytica gen. nov., sp. nov., a cellulose-degrading bacterium of the family Phyllobacteriaceae isolated from surface seashore water, and emended descriptions of Mesorhizobium loti and Phyllobacterium myrsinacearum.</title>
        <authorList>
            <person name="Hameed A."/>
            <person name="Shahina M."/>
            <person name="Lai W.A."/>
            <person name="Lin S.Y."/>
            <person name="Young L.S."/>
            <person name="Liu Y.C."/>
            <person name="Hsu Y.H."/>
            <person name="Young C.C."/>
        </authorList>
    </citation>
    <scope>NUCLEOTIDE SEQUENCE [LARGE SCALE GENOMIC DNA]</scope>
    <source>
        <strain evidence="10 11">KCTC 52183</strain>
    </source>
</reference>
<dbReference type="SMART" id="SM00387">
    <property type="entry name" value="HATPase_c"/>
    <property type="match status" value="1"/>
</dbReference>
<evidence type="ECO:0000256" key="1">
    <source>
        <dbReference type="ARBA" id="ARBA00000085"/>
    </source>
</evidence>
<dbReference type="InterPro" id="IPR036097">
    <property type="entry name" value="HisK_dim/P_sf"/>
</dbReference>
<dbReference type="Pfam" id="PF02518">
    <property type="entry name" value="HATPase_c"/>
    <property type="match status" value="1"/>
</dbReference>
<dbReference type="InterPro" id="IPR011006">
    <property type="entry name" value="CheY-like_superfamily"/>
</dbReference>
<dbReference type="InterPro" id="IPR003661">
    <property type="entry name" value="HisK_dim/P_dom"/>
</dbReference>
<dbReference type="PROSITE" id="PS50109">
    <property type="entry name" value="HIS_KIN"/>
    <property type="match status" value="1"/>
</dbReference>
<dbReference type="Pfam" id="PF00072">
    <property type="entry name" value="Response_reg"/>
    <property type="match status" value="1"/>
</dbReference>
<dbReference type="InterPro" id="IPR036890">
    <property type="entry name" value="HATPase_C_sf"/>
</dbReference>
<dbReference type="EC" id="2.7.13.3" evidence="2"/>
<evidence type="ECO:0000259" key="7">
    <source>
        <dbReference type="PROSITE" id="PS50110"/>
    </source>
</evidence>
<comment type="caution">
    <text evidence="10">The sequence shown here is derived from an EMBL/GenBank/DDBJ whole genome shotgun (WGS) entry which is preliminary data.</text>
</comment>
<dbReference type="InterPro" id="IPR005467">
    <property type="entry name" value="His_kinase_dom"/>
</dbReference>
<dbReference type="SUPFAM" id="SSF55874">
    <property type="entry name" value="ATPase domain of HSP90 chaperone/DNA topoisomerase II/histidine kinase"/>
    <property type="match status" value="1"/>
</dbReference>
<dbReference type="Pfam" id="PF08448">
    <property type="entry name" value="PAS_4"/>
    <property type="match status" value="1"/>
</dbReference>